<evidence type="ECO:0000256" key="1">
    <source>
        <dbReference type="PROSITE-ProRule" id="PRU00042"/>
    </source>
</evidence>
<keyword evidence="4" id="KW-1185">Reference proteome</keyword>
<dbReference type="InterPro" id="IPR052797">
    <property type="entry name" value="RegFact_GeneExpr_CellDeath"/>
</dbReference>
<feature type="domain" description="C2H2-type" evidence="2">
    <location>
        <begin position="41"/>
        <end position="69"/>
    </location>
</feature>
<feature type="domain" description="C2H2-type" evidence="2">
    <location>
        <begin position="8"/>
        <end position="36"/>
    </location>
</feature>
<dbReference type="PANTHER" id="PTHR33936">
    <property type="entry name" value="PROTEIN CBG17840"/>
    <property type="match status" value="1"/>
</dbReference>
<keyword evidence="1" id="KW-0863">Zinc-finger</keyword>
<keyword evidence="1" id="KW-0862">Zinc</keyword>
<dbReference type="Proteomes" id="UP001160148">
    <property type="component" value="Unassembled WGS sequence"/>
</dbReference>
<dbReference type="SMART" id="SM00355">
    <property type="entry name" value="ZnF_C2H2"/>
    <property type="match status" value="3"/>
</dbReference>
<evidence type="ECO:0000259" key="2">
    <source>
        <dbReference type="PROSITE" id="PS50157"/>
    </source>
</evidence>
<dbReference type="EMBL" id="CARXXK010000002">
    <property type="protein sequence ID" value="CAI6355925.1"/>
    <property type="molecule type" value="Genomic_DNA"/>
</dbReference>
<gene>
    <name evidence="3" type="ORF">MEUPH1_LOCUS11724</name>
</gene>
<accession>A0AAV0WIZ9</accession>
<proteinExistence type="predicted"/>
<dbReference type="PANTHER" id="PTHR33936:SF25">
    <property type="entry name" value="C2H2-TYPE DOMAIN-CONTAINING PROTEIN"/>
    <property type="match status" value="1"/>
</dbReference>
<evidence type="ECO:0000313" key="4">
    <source>
        <dbReference type="Proteomes" id="UP001160148"/>
    </source>
</evidence>
<comment type="caution">
    <text evidence="3">The sequence shown here is derived from an EMBL/GenBank/DDBJ whole genome shotgun (WGS) entry which is preliminary data.</text>
</comment>
<evidence type="ECO:0000313" key="3">
    <source>
        <dbReference type="EMBL" id="CAI6355925.1"/>
    </source>
</evidence>
<dbReference type="Pfam" id="PF00096">
    <property type="entry name" value="zf-C2H2"/>
    <property type="match status" value="2"/>
</dbReference>
<dbReference type="InterPro" id="IPR013087">
    <property type="entry name" value="Znf_C2H2_type"/>
</dbReference>
<keyword evidence="1" id="KW-0479">Metal-binding</keyword>
<dbReference type="AlphaFoldDB" id="A0AAV0WIZ9"/>
<dbReference type="PROSITE" id="PS50157">
    <property type="entry name" value="ZINC_FINGER_C2H2_2"/>
    <property type="match status" value="2"/>
</dbReference>
<reference evidence="3 4" key="1">
    <citation type="submission" date="2023-01" db="EMBL/GenBank/DDBJ databases">
        <authorList>
            <person name="Whitehead M."/>
        </authorList>
    </citation>
    <scope>NUCLEOTIDE SEQUENCE [LARGE SCALE GENOMIC DNA]</scope>
</reference>
<sequence length="128" mass="14890">MSSSAPEIKCSICDTKFTQKKNLYAHLRNIHGSDSLDVNNFICTVCEKTFKVQKTLDTHIKKYHKNGDKNRETRIICPYDECNEPLFKFSKLRIHLFEKHNITIEVKELSFSKNITQNDQNVGLIVID</sequence>
<protein>
    <recommendedName>
        <fullName evidence="2">C2H2-type domain-containing protein</fullName>
    </recommendedName>
</protein>
<dbReference type="Gene3D" id="3.30.160.60">
    <property type="entry name" value="Classic Zinc Finger"/>
    <property type="match status" value="2"/>
</dbReference>
<dbReference type="GO" id="GO:0008270">
    <property type="term" value="F:zinc ion binding"/>
    <property type="evidence" value="ECO:0007669"/>
    <property type="project" value="UniProtKB-KW"/>
</dbReference>
<dbReference type="PROSITE" id="PS00028">
    <property type="entry name" value="ZINC_FINGER_C2H2_1"/>
    <property type="match status" value="2"/>
</dbReference>
<name>A0AAV0WIZ9_9HEMI</name>
<dbReference type="SUPFAM" id="SSF57667">
    <property type="entry name" value="beta-beta-alpha zinc fingers"/>
    <property type="match status" value="1"/>
</dbReference>
<dbReference type="InterPro" id="IPR036236">
    <property type="entry name" value="Znf_C2H2_sf"/>
</dbReference>
<organism evidence="3 4">
    <name type="scientific">Macrosiphum euphorbiae</name>
    <name type="common">potato aphid</name>
    <dbReference type="NCBI Taxonomy" id="13131"/>
    <lineage>
        <taxon>Eukaryota</taxon>
        <taxon>Metazoa</taxon>
        <taxon>Ecdysozoa</taxon>
        <taxon>Arthropoda</taxon>
        <taxon>Hexapoda</taxon>
        <taxon>Insecta</taxon>
        <taxon>Pterygota</taxon>
        <taxon>Neoptera</taxon>
        <taxon>Paraneoptera</taxon>
        <taxon>Hemiptera</taxon>
        <taxon>Sternorrhyncha</taxon>
        <taxon>Aphidomorpha</taxon>
        <taxon>Aphidoidea</taxon>
        <taxon>Aphididae</taxon>
        <taxon>Macrosiphini</taxon>
        <taxon>Macrosiphum</taxon>
    </lineage>
</organism>